<dbReference type="EMBL" id="JQFZ01000089">
    <property type="protein sequence ID" value="KGO59835.1"/>
    <property type="molecule type" value="Genomic_DNA"/>
</dbReference>
<dbReference type="CDD" id="cd21175">
    <property type="entry name" value="LPMO_AA9"/>
    <property type="match status" value="1"/>
</dbReference>
<dbReference type="Gene3D" id="2.70.50.70">
    <property type="match status" value="1"/>
</dbReference>
<keyword evidence="7" id="KW-0732">Signal</keyword>
<dbReference type="AlphaFoldDB" id="A0A0A2K1U5"/>
<dbReference type="HOGENOM" id="CLU_031730_4_3_1"/>
<evidence type="ECO:0000256" key="6">
    <source>
        <dbReference type="SAM" id="MobiDB-lite"/>
    </source>
</evidence>
<dbReference type="GO" id="GO:0030245">
    <property type="term" value="P:cellulose catabolic process"/>
    <property type="evidence" value="ECO:0007669"/>
    <property type="project" value="UniProtKB-UniRule"/>
</dbReference>
<keyword evidence="5" id="KW-0624">Polysaccharide degradation</keyword>
<feature type="domain" description="Auxiliary Activity family 9 catalytic" evidence="8">
    <location>
        <begin position="21"/>
        <end position="218"/>
    </location>
</feature>
<keyword evidence="5" id="KW-0136">Cellulose degradation</keyword>
<dbReference type="GeneID" id="27678106"/>
<evidence type="ECO:0000256" key="3">
    <source>
        <dbReference type="ARBA" id="ARBA00022525"/>
    </source>
</evidence>
<protein>
    <recommendedName>
        <fullName evidence="5">AA9 family lytic polysaccharide monooxygenase</fullName>
        <ecNumber evidence="5">1.14.99.56</ecNumber>
    </recommendedName>
    <alternativeName>
        <fullName evidence="5">Endo-beta-1,4-glucanase</fullName>
    </alternativeName>
    <alternativeName>
        <fullName evidence="5">Glycosyl hydrolase 61 family protein</fullName>
    </alternativeName>
</protein>
<keyword evidence="9" id="KW-0378">Hydrolase</keyword>
<dbReference type="InterPro" id="IPR049892">
    <property type="entry name" value="AA9"/>
</dbReference>
<dbReference type="RefSeq" id="XP_016600938.1">
    <property type="nucleotide sequence ID" value="XM_016742687.1"/>
</dbReference>
<evidence type="ECO:0000256" key="7">
    <source>
        <dbReference type="SAM" id="SignalP"/>
    </source>
</evidence>
<evidence type="ECO:0000313" key="10">
    <source>
        <dbReference type="Proteomes" id="UP000030143"/>
    </source>
</evidence>
<sequence length="390" mass="41632">MKNLSLFSLAALAAIPNVSAHYFFPHFIANGNYTGFYEYVREDTQNFMPMKGQYSNNDFRCNTGSQDFASKTGVYKVKAGDEIGFGTDFNALIQHPGPLQVYMSKATGDVRDYDGSGDWFKIYELGPEKFSSDGITWGATDTANFTFTLPKEVPAGQYLVRIEHIGLHGAGEWGNAEFFFNCAQIEVESDSTATPGPVVQIPGVYDGNEPGILFYMYRPWIVNYTMPGPKPFPDQAFANVKASGVSVAPTVTPWTLPAVTRYPSSVSDLYATPPTSATPIKTSSFGTPSVSLSSTPLPVTSEQSTSSSAKIDVVANPSAEVGSTLSADATSSITSEALSVTSSDICGPPVTVTMHTTVTVPSAQLSCASFTVTTTTTTTMTILPADTLTP</sequence>
<keyword evidence="5" id="KW-0119">Carbohydrate metabolism</keyword>
<keyword evidence="10" id="KW-1185">Reference proteome</keyword>
<comment type="subcellular location">
    <subcellularLocation>
        <location evidence="2 5">Secreted</location>
    </subcellularLocation>
</comment>
<dbReference type="InterPro" id="IPR005103">
    <property type="entry name" value="AA9_LPMO"/>
</dbReference>
<dbReference type="PANTHER" id="PTHR33353:SF2">
    <property type="entry name" value="ENDO-BETA-1,4-GLUCANASE D"/>
    <property type="match status" value="1"/>
</dbReference>
<feature type="compositionally biased region" description="Low complexity" evidence="6">
    <location>
        <begin position="287"/>
        <end position="301"/>
    </location>
</feature>
<dbReference type="OrthoDB" id="3496539at2759"/>
<evidence type="ECO:0000256" key="1">
    <source>
        <dbReference type="ARBA" id="ARBA00001973"/>
    </source>
</evidence>
<keyword evidence="4 5" id="KW-1015">Disulfide bond</keyword>
<feature type="chain" id="PRO_5009752767" description="AA9 family lytic polysaccharide monooxygenase" evidence="7">
    <location>
        <begin position="21"/>
        <end position="390"/>
    </location>
</feature>
<dbReference type="PANTHER" id="PTHR33353">
    <property type="entry name" value="PUTATIVE (AFU_ORTHOLOGUE AFUA_1G12560)-RELATED"/>
    <property type="match status" value="1"/>
</dbReference>
<accession>A0A0A2K1U5</accession>
<evidence type="ECO:0000256" key="4">
    <source>
        <dbReference type="ARBA" id="ARBA00023157"/>
    </source>
</evidence>
<dbReference type="Proteomes" id="UP000030143">
    <property type="component" value="Unassembled WGS sequence"/>
</dbReference>
<evidence type="ECO:0000313" key="9">
    <source>
        <dbReference type="EMBL" id="KGO59835.1"/>
    </source>
</evidence>
<name>A0A0A2K1U5_PENEN</name>
<dbReference type="Pfam" id="PF03443">
    <property type="entry name" value="AA9"/>
    <property type="match status" value="1"/>
</dbReference>
<comment type="catalytic activity">
    <reaction evidence="5">
        <text>[(1-&gt;4)-beta-D-glucosyl]n+m + reduced acceptor + O2 = 4-dehydro-beta-D-glucosyl-[(1-&gt;4)-beta-D-glucosyl]n-1 + [(1-&gt;4)-beta-D-glucosyl]m + acceptor + H2O.</text>
        <dbReference type="EC" id="1.14.99.56"/>
    </reaction>
</comment>
<dbReference type="PhylomeDB" id="A0A0A2K1U5"/>
<dbReference type="GO" id="GO:0030248">
    <property type="term" value="F:cellulose binding"/>
    <property type="evidence" value="ECO:0007669"/>
    <property type="project" value="UniProtKB-UniRule"/>
</dbReference>
<gene>
    <name evidence="9" type="ORF">PEX2_054130</name>
</gene>
<feature type="compositionally biased region" description="Polar residues" evidence="6">
    <location>
        <begin position="277"/>
        <end position="286"/>
    </location>
</feature>
<reference evidence="9 10" key="1">
    <citation type="journal article" date="2015" name="Mol. Plant Microbe Interact.">
        <title>Genome, transcriptome, and functional analyses of Penicillium expansum provide new insights into secondary metabolism and pathogenicity.</title>
        <authorList>
            <person name="Ballester A.R."/>
            <person name="Marcet-Houben M."/>
            <person name="Levin E."/>
            <person name="Sela N."/>
            <person name="Selma-Lazaro C."/>
            <person name="Carmona L."/>
            <person name="Wisniewski M."/>
            <person name="Droby S."/>
            <person name="Gonzalez-Candelas L."/>
            <person name="Gabaldon T."/>
        </authorList>
    </citation>
    <scope>NUCLEOTIDE SEQUENCE [LARGE SCALE GENOMIC DNA]</scope>
    <source>
        <strain evidence="9 10">MD-8</strain>
    </source>
</reference>
<evidence type="ECO:0000256" key="5">
    <source>
        <dbReference type="RuleBase" id="RU368122"/>
    </source>
</evidence>
<feature type="signal peptide" evidence="7">
    <location>
        <begin position="1"/>
        <end position="20"/>
    </location>
</feature>
<evidence type="ECO:0000256" key="2">
    <source>
        <dbReference type="ARBA" id="ARBA00004613"/>
    </source>
</evidence>
<dbReference type="GO" id="GO:0005576">
    <property type="term" value="C:extracellular region"/>
    <property type="evidence" value="ECO:0007669"/>
    <property type="project" value="UniProtKB-SubCell"/>
</dbReference>
<comment type="cofactor">
    <cofactor evidence="1">
        <name>Cu(2+)</name>
        <dbReference type="ChEBI" id="CHEBI:29036"/>
    </cofactor>
</comment>
<dbReference type="GO" id="GO:0008810">
    <property type="term" value="F:cellulase activity"/>
    <property type="evidence" value="ECO:0007669"/>
    <property type="project" value="UniProtKB-UniRule"/>
</dbReference>
<comment type="domain">
    <text evidence="5">Has a modular structure: an endo-beta-1,4-glucanase catalytic module at the N-terminus, a linker rich in serines and threonines, and a C-terminal carbohydrate-binding module (CBM).</text>
</comment>
<feature type="region of interest" description="Disordered" evidence="6">
    <location>
        <begin position="277"/>
        <end position="306"/>
    </location>
</feature>
<organism evidence="9 10">
    <name type="scientific">Penicillium expansum</name>
    <name type="common">Blue mold rot fungus</name>
    <dbReference type="NCBI Taxonomy" id="27334"/>
    <lineage>
        <taxon>Eukaryota</taxon>
        <taxon>Fungi</taxon>
        <taxon>Dikarya</taxon>
        <taxon>Ascomycota</taxon>
        <taxon>Pezizomycotina</taxon>
        <taxon>Eurotiomycetes</taxon>
        <taxon>Eurotiomycetidae</taxon>
        <taxon>Eurotiales</taxon>
        <taxon>Aspergillaceae</taxon>
        <taxon>Penicillium</taxon>
    </lineage>
</organism>
<evidence type="ECO:0000259" key="8">
    <source>
        <dbReference type="Pfam" id="PF03443"/>
    </source>
</evidence>
<dbReference type="VEuPathDB" id="FungiDB:PEXP_039470"/>
<dbReference type="EC" id="1.14.99.56" evidence="5"/>
<proteinExistence type="predicted"/>
<keyword evidence="3 5" id="KW-0964">Secreted</keyword>
<comment type="function">
    <text evidence="5">Lytic polysaccharide monooxygenase (LMPO) that depolymerizes crystalline and amorphous polysaccharides via the oxidation of scissile alpha- or beta-(1-4)-glycosidic bonds, yielding C1 and/or C4 oxidation products. Catalysis by LPMOs requires the reduction of the active-site copper from Cu(II) to Cu(I) by a reducing agent and H(2)O(2) or O(2) as a cosubstrate.</text>
</comment>
<comment type="caution">
    <text evidence="9">The sequence shown here is derived from an EMBL/GenBank/DDBJ whole genome shotgun (WGS) entry which is preliminary data.</text>
</comment>
<dbReference type="STRING" id="27334.A0A0A2K1U5"/>